<proteinExistence type="predicted"/>
<protein>
    <submittedName>
        <fullName evidence="2">Uncharacterized protein</fullName>
    </submittedName>
</protein>
<reference evidence="2" key="1">
    <citation type="submission" date="2020-05" db="EMBL/GenBank/DDBJ databases">
        <authorList>
            <person name="Chiriac C."/>
            <person name="Salcher M."/>
            <person name="Ghai R."/>
            <person name="Kavagutti S V."/>
        </authorList>
    </citation>
    <scope>NUCLEOTIDE SEQUENCE</scope>
</reference>
<evidence type="ECO:0000313" key="1">
    <source>
        <dbReference type="EMBL" id="CAB4131281.1"/>
    </source>
</evidence>
<evidence type="ECO:0000313" key="2">
    <source>
        <dbReference type="EMBL" id="CAB5222077.1"/>
    </source>
</evidence>
<sequence>MTHAEIKALAGNRPIPPWIMKLVNDAIVVVKSRGEV</sequence>
<dbReference type="EMBL" id="LR798296">
    <property type="protein sequence ID" value="CAB5222077.1"/>
    <property type="molecule type" value="Genomic_DNA"/>
</dbReference>
<accession>A0A6J7WWC8</accession>
<gene>
    <name evidence="1" type="ORF">UFOVP128_73</name>
    <name evidence="2" type="ORF">UFOVP243_46</name>
</gene>
<name>A0A6J7WWC8_9CAUD</name>
<dbReference type="EMBL" id="LR796239">
    <property type="protein sequence ID" value="CAB4131281.1"/>
    <property type="molecule type" value="Genomic_DNA"/>
</dbReference>
<organism evidence="2">
    <name type="scientific">uncultured Caudovirales phage</name>
    <dbReference type="NCBI Taxonomy" id="2100421"/>
    <lineage>
        <taxon>Viruses</taxon>
        <taxon>Duplodnaviria</taxon>
        <taxon>Heunggongvirae</taxon>
        <taxon>Uroviricota</taxon>
        <taxon>Caudoviricetes</taxon>
        <taxon>Peduoviridae</taxon>
        <taxon>Maltschvirus</taxon>
        <taxon>Maltschvirus maltsch</taxon>
    </lineage>
</organism>